<reference evidence="1 2" key="1">
    <citation type="submission" date="2014-03" db="EMBL/GenBank/DDBJ databases">
        <title>Draft Genome Sequences of Four Burkholderia Strains.</title>
        <authorList>
            <person name="Liu X.Y."/>
            <person name="Li C.X."/>
            <person name="Xu J.H."/>
        </authorList>
    </citation>
    <scope>NUCLEOTIDE SEQUENCE [LARGE SCALE GENOMIC DNA]</scope>
    <source>
        <strain evidence="1 2">OP-1</strain>
    </source>
</reference>
<name>A0A656QKB1_9BURK</name>
<organism evidence="1 2">
    <name type="scientific">Caballeronia zhejiangensis</name>
    <dbReference type="NCBI Taxonomy" id="871203"/>
    <lineage>
        <taxon>Bacteria</taxon>
        <taxon>Pseudomonadati</taxon>
        <taxon>Pseudomonadota</taxon>
        <taxon>Betaproteobacteria</taxon>
        <taxon>Burkholderiales</taxon>
        <taxon>Burkholderiaceae</taxon>
        <taxon>Caballeronia</taxon>
    </lineage>
</organism>
<evidence type="ECO:0000313" key="2">
    <source>
        <dbReference type="Proteomes" id="UP000027451"/>
    </source>
</evidence>
<sequence>MKIARQKKCGPAIEGPHSLFTHTAKQFGRRRIWSSTSVAPKLFRSTFDVPCFFAFCAARFLRFETPRTEVR</sequence>
<keyword evidence="2" id="KW-1185">Reference proteome</keyword>
<dbReference type="AlphaFoldDB" id="A0A656QKB1"/>
<proteinExistence type="predicted"/>
<dbReference type="Proteomes" id="UP000027451">
    <property type="component" value="Unassembled WGS sequence"/>
</dbReference>
<accession>A0A656QKB1</accession>
<gene>
    <name evidence="1" type="ORF">BG60_05155</name>
</gene>
<protein>
    <submittedName>
        <fullName evidence="1">Uncharacterized protein</fullName>
    </submittedName>
</protein>
<comment type="caution">
    <text evidence="1">The sequence shown here is derived from an EMBL/GenBank/DDBJ whole genome shotgun (WGS) entry which is preliminary data.</text>
</comment>
<dbReference type="EMBL" id="JFHD01000011">
    <property type="protein sequence ID" value="KDR29899.1"/>
    <property type="molecule type" value="Genomic_DNA"/>
</dbReference>
<evidence type="ECO:0000313" key="1">
    <source>
        <dbReference type="EMBL" id="KDR29899.1"/>
    </source>
</evidence>